<feature type="domain" description="VWFA" evidence="5">
    <location>
        <begin position="1695"/>
        <end position="1887"/>
    </location>
</feature>
<evidence type="ECO:0000256" key="1">
    <source>
        <dbReference type="ARBA" id="ARBA00004613"/>
    </source>
</evidence>
<dbReference type="InterPro" id="IPR018511">
    <property type="entry name" value="Hemolysin-typ_Ca-bd_CS"/>
</dbReference>
<dbReference type="PRINTS" id="PR00313">
    <property type="entry name" value="CABNDNGRPT"/>
</dbReference>
<evidence type="ECO:0000259" key="5">
    <source>
        <dbReference type="PROSITE" id="PS50234"/>
    </source>
</evidence>
<organism evidence="6 7">
    <name type="scientific">Pseudocitrobacter corydidari</name>
    <dbReference type="NCBI Taxonomy" id="2891570"/>
    <lineage>
        <taxon>Bacteria</taxon>
        <taxon>Pseudomonadati</taxon>
        <taxon>Pseudomonadota</taxon>
        <taxon>Gammaproteobacteria</taxon>
        <taxon>Enterobacterales</taxon>
        <taxon>Enterobacteriaceae</taxon>
        <taxon>Pseudocitrobacter</taxon>
    </lineage>
</organism>
<dbReference type="InterPro" id="IPR013783">
    <property type="entry name" value="Ig-like_fold"/>
</dbReference>
<dbReference type="InterPro" id="IPR050557">
    <property type="entry name" value="RTX_toxin/Mannuronan_C5-epim"/>
</dbReference>
<dbReference type="InterPro" id="IPR036465">
    <property type="entry name" value="vWFA_dom_sf"/>
</dbReference>
<dbReference type="Gene3D" id="2.150.10.10">
    <property type="entry name" value="Serralysin-like metalloprotease, C-terminal"/>
    <property type="match status" value="1"/>
</dbReference>
<evidence type="ECO:0000256" key="2">
    <source>
        <dbReference type="ARBA" id="ARBA00022525"/>
    </source>
</evidence>
<reference evidence="6 7" key="1">
    <citation type="journal article" date="2022" name="Int. J. Syst. Evol. Microbiol.">
        <title>Pseudocitrobacter corydidari sp. nov., isolated from the Asian emerald cockroach Corydidarum magnifica.</title>
        <authorList>
            <person name="Guzman J."/>
            <person name="Poehlein A."/>
            <person name="Glaeser S.P."/>
            <person name="Schwengers O."/>
            <person name="Blom J."/>
            <person name="Hollensteiner J."/>
            <person name="Kampfer P."/>
            <person name="Vilcinskas A."/>
        </authorList>
    </citation>
    <scope>NUCLEOTIDE SEQUENCE [LARGE SCALE GENOMIC DNA]</scope>
    <source>
        <strain evidence="6">G163CM</strain>
    </source>
</reference>
<dbReference type="InterPro" id="IPR011049">
    <property type="entry name" value="Serralysin-like_metalloprot_C"/>
</dbReference>
<dbReference type="InterPro" id="IPR047777">
    <property type="entry name" value="LapA-like_RM"/>
</dbReference>
<dbReference type="NCBIfam" id="TIGR03661">
    <property type="entry name" value="T1SS_VCA0849"/>
    <property type="match status" value="1"/>
</dbReference>
<dbReference type="SUPFAM" id="SSF51120">
    <property type="entry name" value="beta-Roll"/>
    <property type="match status" value="2"/>
</dbReference>
<dbReference type="PANTHER" id="PTHR38340:SF1">
    <property type="entry name" value="S-LAYER PROTEIN"/>
    <property type="match status" value="1"/>
</dbReference>
<dbReference type="RefSeq" id="WP_231825593.1">
    <property type="nucleotide sequence ID" value="NZ_CP087880.1"/>
</dbReference>
<evidence type="ECO:0000313" key="7">
    <source>
        <dbReference type="Proteomes" id="UP001199659"/>
    </source>
</evidence>
<proteinExistence type="predicted"/>
<dbReference type="InterPro" id="IPR002035">
    <property type="entry name" value="VWF_A"/>
</dbReference>
<keyword evidence="7" id="KW-1185">Reference proteome</keyword>
<dbReference type="Proteomes" id="UP001199659">
    <property type="component" value="Chromosome"/>
</dbReference>
<dbReference type="Pfam" id="PF00092">
    <property type="entry name" value="VWA"/>
    <property type="match status" value="1"/>
</dbReference>
<keyword evidence="3" id="KW-0106">Calcium</keyword>
<dbReference type="PROSITE" id="PS50234">
    <property type="entry name" value="VWFA"/>
    <property type="match status" value="1"/>
</dbReference>
<dbReference type="CDD" id="cd00198">
    <property type="entry name" value="vWFA"/>
    <property type="match status" value="1"/>
</dbReference>
<protein>
    <recommendedName>
        <fullName evidence="5">VWFA domain-containing protein</fullName>
    </recommendedName>
</protein>
<dbReference type="InterPro" id="IPR001343">
    <property type="entry name" value="Hemolysn_Ca-bd"/>
</dbReference>
<evidence type="ECO:0000313" key="6">
    <source>
        <dbReference type="EMBL" id="UGS42431.1"/>
    </source>
</evidence>
<dbReference type="SUPFAM" id="SSF53300">
    <property type="entry name" value="vWA-like"/>
    <property type="match status" value="1"/>
</dbReference>
<comment type="subcellular location">
    <subcellularLocation>
        <location evidence="1">Secreted</location>
    </subcellularLocation>
</comment>
<feature type="compositionally biased region" description="Polar residues" evidence="4">
    <location>
        <begin position="68"/>
        <end position="79"/>
    </location>
</feature>
<dbReference type="Pfam" id="PF00353">
    <property type="entry name" value="HemolysinCabind"/>
    <property type="match status" value="3"/>
</dbReference>
<dbReference type="NCBIfam" id="NF033682">
    <property type="entry name" value="retention_LapA"/>
    <property type="match status" value="1"/>
</dbReference>
<dbReference type="PANTHER" id="PTHR38340">
    <property type="entry name" value="S-LAYER PROTEIN"/>
    <property type="match status" value="1"/>
</dbReference>
<feature type="region of interest" description="Disordered" evidence="4">
    <location>
        <begin position="59"/>
        <end position="80"/>
    </location>
</feature>
<dbReference type="NCBIfam" id="NF033510">
    <property type="entry name" value="Ca_tandemer"/>
    <property type="match status" value="13"/>
</dbReference>
<accession>A0ABY3S8D9</accession>
<keyword evidence="2" id="KW-0964">Secreted</keyword>
<dbReference type="Gene3D" id="3.40.50.410">
    <property type="entry name" value="von Willebrand factor, type A domain"/>
    <property type="match status" value="1"/>
</dbReference>
<dbReference type="PROSITE" id="PS00330">
    <property type="entry name" value="HEMOLYSIN_CALCIUM"/>
    <property type="match status" value="3"/>
</dbReference>
<evidence type="ECO:0000256" key="3">
    <source>
        <dbReference type="ARBA" id="ARBA00022837"/>
    </source>
</evidence>
<dbReference type="EMBL" id="CP087880">
    <property type="protein sequence ID" value="UGS42431.1"/>
    <property type="molecule type" value="Genomic_DNA"/>
</dbReference>
<dbReference type="InterPro" id="IPR019960">
    <property type="entry name" value="T1SS_VCA0849"/>
</dbReference>
<name>A0ABY3S8D9_9ENTR</name>
<dbReference type="NCBIfam" id="NF012196">
    <property type="entry name" value="Ig_like_ice"/>
    <property type="match status" value="14"/>
</dbReference>
<dbReference type="InterPro" id="IPR049826">
    <property type="entry name" value="Ig-like_ice"/>
</dbReference>
<sequence length="2279" mass="238707">MSTVIGTIKAIIGQAWIVASDGTRRQATEGEQVMRGEQIVTEQGAVTVTLPNGKNLDLGRASHWGDDTTVTTSAESSPPQDLAAAQQAIAEGADPSQVLEATAAGNPVTSSATGEAGDGGEGHTHVVLDLTGQILDPTAGYPTDGIDATFPGPLEEETLLETDQDVNDTDDDPIITPEPPVPPVLPEASITIDAIAGDNIINMREAMQETTAVSGKTGHDVRPGDVVTVTVNGHHYQTIVQADGNWSVNVNTSDLLASGDVQASVTTRDDNGNEATASAQSSVGQAALSVEVTIDTIGGDGWINAEEAKAENTVISGTVGGDAKAGDVVNLEVNGNQYEAVVREDLTWSTEVKTADLLADPEVNSTITITDQAGNEATATAVEPVKVDMDISVTLDIDVIAGDGWINAGEAKAENTTVSGTVGGDAKAGDVVHLEVNGNPYEAVVREDLTWSTEVKTSDLLADPEVNGSITIRDDAGNEASAKDMTKVTFDINGPEVTLDIDAVTGDGYINQAESEMDETLLTGTVTGKDVVRWDEVQITIGDQTFTATVNADLTWSVKVPTGLLQDGTKVEASVVGYDRAGNADDGTDSTGVIRDVTGPEVTLDIDAVTGDGYINQAESEMDETLLTGTVTGKDVVRWDEVQITIGDQTFTATVNADLTWSVKVPTGLLQDGTKVEASVVGYDRAGNADDGTDSTGVIRDVTGPEVTLDIDAVTGDGYINQAESEMDETLLTGTVTGKDVVRWDEVQITIGDQTFTATVNADLTWSVKVPTGLLQDGTKVEASVVGYDRAGNADDGTDSTGVIRDVTGPEVTLDIDAVTGDGYINQAESEMDETLLTGTVTGKDVVRWDEVQITIGDQTFTATVNADLTWSVKVPTVLLQDGTKVEASVVGYDRAGNADDGTDSTGVIRDVTGPEVTLDIDAVTGDGYINQAESEMDETLLTGTVTGKDVVRWDEVQITIGDQTFTATVNADLTWSVKVPTVLLQDGTKVEASVVGYDRAGNADDGTDSTGVIRDVTGPEVTLDIDAVTGDGYINQAESEMDETLLTGTVTGKDVVRWDEVQITIGDQTFTATVNADLTWSVKVPTVLLQDGTKVEASVVGYDRAGNADDGTDSTGVIRDVTGPEVTLDIDAVTGDGYINQAESEMDETLLTGTVTGKDVVRWDEVQITIGDQTFTATVNADLTWSVKVPTVLLQDGTKVEASVVGYDRAGNADDGTDSTGVIRDVTGPEVTLDIDAVTGDGYINQAESEMDETLLTGTVTGKDVVRWDEVQITIGDQTFTATVNADLTWSVKVPTVLLQDGTKVEASVVGYDRAGNADDGTDSTGVIRDVTGPEVTLDIDAVTGDGYINQAESEMDETLLTGTVTGKDVVRWDEVQITIGDQTFTATVNADLTWSVKVPTVLLQDGTKVEASVVGYDRAGNADDGTDSTGVIRDVTGPEVTLDIDAVTGDGYINQAESEMDETLLTGTVTGKDVVRWDEVQITIGDQTFTATVNADLTWSVKVPTVLLQDGTKVEASVVGYDRAGNADDGTDSTGVIRDTTLPVVNIIIDPITGDDFLSTAETNHWQGQNEPTTTITGYVTGEATAADTITLIVNGKTYENVALTEVGGKLVWELKVNTAELVNDPTVQANITISDIAGNTASAYADRTVDVETVRDKLGTSGDDNITAEDGASNVIISDIEGLQPQPGQDYNIAFLVDTSGSVSKTDISAIINSLKTVFSTLASGTANASSGTLNILLVDFDAKVQFAYDVTFSPNMSESERNQTLNDLFTQMSKMSSGGSTNYGAAFESAAEWFSNVSTESSKNLTYFITDGKPTIHNTGLTVIDVDSRANSTVYLDITSINYTAGTSVYMEINNRSREVIDKDGNVYEWSTGNNSKNVIGKVVSDGSGGYKISGTFGDGNANSSTNSNVIGGSQQSFALLLGVCGTVEAIGINKGIDASDLIDYDSNGNVQAGISADELAEAILGKDDVRLPGAEDIVHGQSGNDILFGDTVEFKGISGNGFGAIKEFISAEVGISSGSLTTSHIHQYISEHPELFDISRDDGGDDVLFGGRGNDILYGGGGNDVLVGGEGDDTLYGGSGDDIILGDGANDYASFVDYVAGKMGESTVTLEQIQKYITENSHEFNTSSISDGNDILVGGAGNDLIFGGGGDDILQGGEGNDTLFGGTGNDTLTGGSGSDIFTWLKGDDGHDIIKDFNIEQGDRIDLSDLLGDSIDNLADYIRVSDDGKGNALIEINTVGQMQNSGATMSITVENHSAMVISSLLTDPDNSSIVI</sequence>
<evidence type="ECO:0000256" key="4">
    <source>
        <dbReference type="SAM" id="MobiDB-lite"/>
    </source>
</evidence>
<gene>
    <name evidence="6" type="ORF">G163CM_31680</name>
</gene>
<dbReference type="Gene3D" id="2.60.40.10">
    <property type="entry name" value="Immunoglobulins"/>
    <property type="match status" value="14"/>
</dbReference>